<dbReference type="Proteomes" id="UP000001396">
    <property type="component" value="Unassembled WGS sequence"/>
</dbReference>
<dbReference type="InterPro" id="IPR043129">
    <property type="entry name" value="ATPase_NBD"/>
</dbReference>
<dbReference type="STRING" id="670386.D3BGE2"/>
<dbReference type="InParanoid" id="D3BGE2"/>
<evidence type="ECO:0000256" key="1">
    <source>
        <dbReference type="RuleBase" id="RU000487"/>
    </source>
</evidence>
<name>D3BGE2_HETP5</name>
<dbReference type="GeneID" id="31363074"/>
<dbReference type="AlphaFoldDB" id="D3BGE2"/>
<evidence type="ECO:0000313" key="2">
    <source>
        <dbReference type="EMBL" id="EFA79542.1"/>
    </source>
</evidence>
<dbReference type="OMA" id="TSCAREY"/>
<gene>
    <name evidence="2" type="primary">act24</name>
    <name evidence="2" type="ORF">PPL_07593</name>
</gene>
<comment type="similarity">
    <text evidence="1">Belongs to the actin family.</text>
</comment>
<evidence type="ECO:0000313" key="3">
    <source>
        <dbReference type="Proteomes" id="UP000001396"/>
    </source>
</evidence>
<dbReference type="SMART" id="SM00268">
    <property type="entry name" value="ACTIN"/>
    <property type="match status" value="1"/>
</dbReference>
<accession>D3BGE2</accession>
<dbReference type="SUPFAM" id="SSF53067">
    <property type="entry name" value="Actin-like ATPase domain"/>
    <property type="match status" value="2"/>
</dbReference>
<dbReference type="PANTHER" id="PTHR11937">
    <property type="entry name" value="ACTIN"/>
    <property type="match status" value="1"/>
</dbReference>
<dbReference type="InterPro" id="IPR004000">
    <property type="entry name" value="Actin"/>
</dbReference>
<protein>
    <submittedName>
        <fullName evidence="2">Actin</fullName>
    </submittedName>
</protein>
<organism evidence="2 3">
    <name type="scientific">Heterostelium pallidum (strain ATCC 26659 / Pp 5 / PN500)</name>
    <name type="common">Cellular slime mold</name>
    <name type="synonym">Polysphondylium pallidum</name>
    <dbReference type="NCBI Taxonomy" id="670386"/>
    <lineage>
        <taxon>Eukaryota</taxon>
        <taxon>Amoebozoa</taxon>
        <taxon>Evosea</taxon>
        <taxon>Eumycetozoa</taxon>
        <taxon>Dictyostelia</taxon>
        <taxon>Acytosteliales</taxon>
        <taxon>Acytosteliaceae</taxon>
        <taxon>Heterostelium</taxon>
    </lineage>
</organism>
<comment type="caution">
    <text evidence="2">The sequence shown here is derived from an EMBL/GenBank/DDBJ whole genome shotgun (WGS) entry which is preliminary data.</text>
</comment>
<dbReference type="Pfam" id="PF00022">
    <property type="entry name" value="Actin"/>
    <property type="match status" value="1"/>
</dbReference>
<sequence length="283" mass="31451">MEAFQSIDFGKAIVIDNGSFKIKSGFAGDLTPKLITPTSCAREYELAMLAANIRSGVVVDCGDDSTRVLPVYNGRPITEAFVTEEISGKDITEYLAYLIESENGSYFDQPIITDIKEKVGYVATDYNNELRLSNSFPFSYEISEDELLSLGSTRVRCPEPLFQPRLINKKSLGVHTATFKSINMCKPDIQSSLYENILLVGGSTLFPGFSQRLYKELSILAPVNTKIRIIDPPTRQLLAWLGGSMAANEAKFTCNVVSKKEYEEYGTSIINQRFISSTGTRRI</sequence>
<dbReference type="Gene3D" id="3.90.640.10">
    <property type="entry name" value="Actin, Chain A, domain 4"/>
    <property type="match status" value="1"/>
</dbReference>
<dbReference type="Gene3D" id="3.30.420.40">
    <property type="match status" value="3"/>
</dbReference>
<dbReference type="RefSeq" id="XP_020431663.1">
    <property type="nucleotide sequence ID" value="XM_020578428.1"/>
</dbReference>
<keyword evidence="3" id="KW-1185">Reference proteome</keyword>
<reference evidence="2 3" key="1">
    <citation type="journal article" date="2011" name="Genome Res.">
        <title>Phylogeny-wide analysis of social amoeba genomes highlights ancient origins for complex intercellular communication.</title>
        <authorList>
            <person name="Heidel A.J."/>
            <person name="Lawal H.M."/>
            <person name="Felder M."/>
            <person name="Schilde C."/>
            <person name="Helps N.R."/>
            <person name="Tunggal B."/>
            <person name="Rivero F."/>
            <person name="John U."/>
            <person name="Schleicher M."/>
            <person name="Eichinger L."/>
            <person name="Platzer M."/>
            <person name="Noegel A.A."/>
            <person name="Schaap P."/>
            <person name="Gloeckner G."/>
        </authorList>
    </citation>
    <scope>NUCLEOTIDE SEQUENCE [LARGE SCALE GENOMIC DNA]</scope>
    <source>
        <strain evidence="3">ATCC 26659 / Pp 5 / PN500</strain>
    </source>
</reference>
<dbReference type="EMBL" id="ADBJ01000034">
    <property type="protein sequence ID" value="EFA79542.1"/>
    <property type="molecule type" value="Genomic_DNA"/>
</dbReference>
<proteinExistence type="inferred from homology"/>